<keyword evidence="3" id="KW-1185">Reference proteome</keyword>
<dbReference type="Proteomes" id="UP001626537">
    <property type="component" value="Chromosome"/>
</dbReference>
<reference evidence="2 3" key="1">
    <citation type="submission" date="2023-10" db="EMBL/GenBank/DDBJ databases">
        <title>Two novel species belonging to the OM43/NOR5 clade.</title>
        <authorList>
            <person name="Park M."/>
        </authorList>
    </citation>
    <scope>NUCLEOTIDE SEQUENCE [LARGE SCALE GENOMIC DNA]</scope>
    <source>
        <strain evidence="2 3">IMCC43200</strain>
    </source>
</reference>
<name>A0ABZ0I773_9GAMM</name>
<dbReference type="PANTHER" id="PTHR12289:SF67">
    <property type="match status" value="1"/>
</dbReference>
<organism evidence="2 3">
    <name type="scientific">Congregibacter variabilis</name>
    <dbReference type="NCBI Taxonomy" id="3081200"/>
    <lineage>
        <taxon>Bacteria</taxon>
        <taxon>Pseudomonadati</taxon>
        <taxon>Pseudomonadota</taxon>
        <taxon>Gammaproteobacteria</taxon>
        <taxon>Cellvibrionales</taxon>
        <taxon>Halieaceae</taxon>
        <taxon>Congregibacter</taxon>
    </lineage>
</organism>
<dbReference type="RefSeq" id="WP_407349759.1">
    <property type="nucleotide sequence ID" value="NZ_CP136864.1"/>
</dbReference>
<dbReference type="Gene3D" id="1.20.1050.10">
    <property type="match status" value="1"/>
</dbReference>
<dbReference type="Pfam" id="PF13417">
    <property type="entry name" value="GST_N_3"/>
    <property type="match status" value="1"/>
</dbReference>
<dbReference type="InterPro" id="IPR036282">
    <property type="entry name" value="Glutathione-S-Trfase_C_sf"/>
</dbReference>
<dbReference type="InterPro" id="IPR050931">
    <property type="entry name" value="Mito_Protein_Transport_Metaxin"/>
</dbReference>
<proteinExistence type="predicted"/>
<feature type="domain" description="GST N-terminal" evidence="1">
    <location>
        <begin position="7"/>
        <end position="76"/>
    </location>
</feature>
<dbReference type="Gene3D" id="3.40.30.10">
    <property type="entry name" value="Glutaredoxin"/>
    <property type="match status" value="1"/>
</dbReference>
<evidence type="ECO:0000313" key="3">
    <source>
        <dbReference type="Proteomes" id="UP001626537"/>
    </source>
</evidence>
<dbReference type="SUPFAM" id="SSF47616">
    <property type="entry name" value="GST C-terminal domain-like"/>
    <property type="match status" value="1"/>
</dbReference>
<evidence type="ECO:0000259" key="1">
    <source>
        <dbReference type="Pfam" id="PF13417"/>
    </source>
</evidence>
<dbReference type="SUPFAM" id="SSF52833">
    <property type="entry name" value="Thioredoxin-like"/>
    <property type="match status" value="1"/>
</dbReference>
<protein>
    <submittedName>
        <fullName evidence="2">Glutathione S-transferase family protein</fullName>
    </submittedName>
</protein>
<dbReference type="InterPro" id="IPR004045">
    <property type="entry name" value="Glutathione_S-Trfase_N"/>
</dbReference>
<dbReference type="PANTHER" id="PTHR12289">
    <property type="entry name" value="METAXIN RELATED"/>
    <property type="match status" value="1"/>
</dbReference>
<dbReference type="EMBL" id="CP136864">
    <property type="protein sequence ID" value="WOJ95126.1"/>
    <property type="molecule type" value="Genomic_DNA"/>
</dbReference>
<gene>
    <name evidence="2" type="ORF">R0135_08115</name>
</gene>
<sequence>MNDYIMHGMMCSYFTKKLEAYFLIKGIPYQFVEMDAPDMAQCGRQVGVTQMPQVQCPDGSWLTDTTPIIEHFEADTSLPALRPQDHLVAFFSYFLEDCFDEWFWTPGMYYRWAFAMDRNRRSEEFTHTVLANGLPLPRWLLRPIVVKRQQDVHLKANGIVSPAHARQMEDLYLDTLDLLQPILQKRPFLFGDRPCEADIGLFGPMFPHFGCDPTPQEIMHVRAPHVLRWLGRMWSTRPEELRQSAELTEVPTDLAPLLQKLASEYLPYLAANQKAYQCEATTTRYRLGGLDWEVSTAPYRVYCLSQLQQRYQSLSKQNQQKAAGLIGDGASEILAQKIECPPHMQNVNAKEPARIDSDRPLGRHWESSGTFFDQFADNWNARKTSKSLPEVKRPGTSWLPIYFKRFRAR</sequence>
<accession>A0ABZ0I773</accession>
<evidence type="ECO:0000313" key="2">
    <source>
        <dbReference type="EMBL" id="WOJ95126.1"/>
    </source>
</evidence>
<dbReference type="InterPro" id="IPR036249">
    <property type="entry name" value="Thioredoxin-like_sf"/>
</dbReference>